<evidence type="ECO:0008006" key="3">
    <source>
        <dbReference type="Google" id="ProtNLM"/>
    </source>
</evidence>
<dbReference type="AlphaFoldDB" id="A0A7X9RX11"/>
<evidence type="ECO:0000313" key="2">
    <source>
        <dbReference type="Proteomes" id="UP000576082"/>
    </source>
</evidence>
<sequence length="1180" mass="136317">MIYNGTSQDSRELSQLVDKGFQLNDIDLRDILTNNFQYLEEVGQEARDFWYTILFSDFSVLAELKELDISIFQKRNNIIFQKVRQFNRPQKKIKFLKEGIVLVYELLNYYHKWIKNYSKKQLFDSEIFLNINTTLNAISTQLDLEFLCLFEDEELKDVLQKVKKLIREIFQFIDYTFEEYTLEKKDHSVVAQICQRLNVRLIDNLFLMSGNTERYFYELIHQSTNQPQIDLIMAYQHIYKYPQKMLNSFPKRYLNLYFNTLLDEKRKEEKVDFTYLSFKLNDGVRYARIPSKTKFIAGSDALRKNILYQLDYPVVVNTSEISHLDLSNVSYKHIGKKMPLKVVTAIRQQEAEVKEGEFINKNLWDNQSSTALPVSFCICDQILQLENGDREIVFNFQFKQSSMITLTQLISNVKEITGWSGRQLFNNIFGDIFNVYFSSEQGWTKVQKVIFLTSKYSPNSLSFKVIIKDNEPAVCKPEKTISQHQMFDHAAFKFTLNTETYLYGYSFLSDLVLDRVVIQTHVKGYTGFKAYNQQGQLGTDIPYNAWGNQPKQGDFLVLGSKEVFFKPIEHFNLRIKWFNAPLHPNGFTGFYENYETEDLKNSSFKIQIDQLKQGKWAELDERNMFSNIRHNPTGEVEDIGGISKKTDLNDINYQQPVTIEEAQKEDLAGFSNYAKNGFLKLTISSPEIGFGHLLYPQLLTAQVKNGISFNPLKKKKKDVELPAPYVPIIEKIEADYVAKAAIILDSKMMREESSSKLFYGVGDIVVPVKDDNPKLLPEINEGIILDLGIENAVEGDIVSFLFQIKSTTDQEIQTSQYQIVWEVLYDNKWEKIAGANILNDETECLSKTGMISIKVPEHSTAHQLKPSGKLWLRMYIPDVIENYAVIERVYSKVVKVGLILPNDREHYDFGQELPALSIFRSNTKLPGIRSIEQPLPSVGGKRAEESGAFINRVSETIKHRNRPVTNWDYERILLTEFHEINQVICIPVSEENRSLLIVIIPKSDDKFPIASNSLLQRVERFLRDIISPHVKFNICSPIYETVKVNVAISLKEGYTQGFYLDEIKQQLTQYIDTISLSNANRLVLGGKLHLSDILSYLKTISYVDGIKHLSMVHLVKNEKKYKLIDTAQEDYSDSFIEASKPWSVLTSAESHEVYINIPNNDKAGINNLQLGVDLIVNSYS</sequence>
<dbReference type="EMBL" id="JABANE010000059">
    <property type="protein sequence ID" value="NME70268.1"/>
    <property type="molecule type" value="Genomic_DNA"/>
</dbReference>
<proteinExistence type="predicted"/>
<dbReference type="RefSeq" id="WP_169658508.1">
    <property type="nucleotide sequence ID" value="NZ_JABANE010000059.1"/>
</dbReference>
<reference evidence="1 2" key="1">
    <citation type="submission" date="2020-04" db="EMBL/GenBank/DDBJ databases">
        <title>Flammeovirga sp. SR4, a novel species isolated from seawater.</title>
        <authorList>
            <person name="Wang X."/>
        </authorList>
    </citation>
    <scope>NUCLEOTIDE SEQUENCE [LARGE SCALE GENOMIC DNA]</scope>
    <source>
        <strain evidence="1 2">ATCC 23126</strain>
    </source>
</reference>
<dbReference type="Proteomes" id="UP000576082">
    <property type="component" value="Unassembled WGS sequence"/>
</dbReference>
<name>A0A7X9RX11_9BACT</name>
<accession>A0A7X9RX11</accession>
<gene>
    <name evidence="1" type="ORF">HHU12_19990</name>
</gene>
<keyword evidence="2" id="KW-1185">Reference proteome</keyword>
<comment type="caution">
    <text evidence="1">The sequence shown here is derived from an EMBL/GenBank/DDBJ whole genome shotgun (WGS) entry which is preliminary data.</text>
</comment>
<organism evidence="1 2">
    <name type="scientific">Flammeovirga aprica JL-4</name>
    <dbReference type="NCBI Taxonomy" id="694437"/>
    <lineage>
        <taxon>Bacteria</taxon>
        <taxon>Pseudomonadati</taxon>
        <taxon>Bacteroidota</taxon>
        <taxon>Cytophagia</taxon>
        <taxon>Cytophagales</taxon>
        <taxon>Flammeovirgaceae</taxon>
        <taxon>Flammeovirga</taxon>
    </lineage>
</organism>
<evidence type="ECO:0000313" key="1">
    <source>
        <dbReference type="EMBL" id="NME70268.1"/>
    </source>
</evidence>
<protein>
    <recommendedName>
        <fullName evidence="3">Baseplate protein J-like domain-containing protein</fullName>
    </recommendedName>
</protein>